<evidence type="ECO:0000259" key="4">
    <source>
        <dbReference type="PROSITE" id="PS50020"/>
    </source>
</evidence>
<dbReference type="RefSeq" id="XP_003290684.1">
    <property type="nucleotide sequence ID" value="XM_003290636.1"/>
</dbReference>
<accession>F0ZTD1</accession>
<dbReference type="PROSITE" id="PS50176">
    <property type="entry name" value="ARM_REPEAT"/>
    <property type="match status" value="1"/>
</dbReference>
<dbReference type="SUPFAM" id="SSF48371">
    <property type="entry name" value="ARM repeat"/>
    <property type="match status" value="4"/>
</dbReference>
<evidence type="ECO:0000256" key="2">
    <source>
        <dbReference type="PROSITE-ProRule" id="PRU00259"/>
    </source>
</evidence>
<evidence type="ECO:0000256" key="3">
    <source>
        <dbReference type="SAM" id="MobiDB-lite"/>
    </source>
</evidence>
<dbReference type="InParanoid" id="F0ZTD1"/>
<proteinExistence type="predicted"/>
<feature type="region of interest" description="Disordered" evidence="3">
    <location>
        <begin position="119"/>
        <end position="206"/>
    </location>
</feature>
<gene>
    <name evidence="5" type="ORF">DICPUDRAFT_155211</name>
</gene>
<dbReference type="VEuPathDB" id="AmoebaDB:DICPUDRAFT_155211"/>
<dbReference type="Gene3D" id="1.25.10.10">
    <property type="entry name" value="Leucine-rich Repeat Variant"/>
    <property type="match status" value="5"/>
</dbReference>
<dbReference type="OrthoDB" id="3045089at2759"/>
<dbReference type="STRING" id="5786.F0ZTD1"/>
<dbReference type="eggNOG" id="KOG0940">
    <property type="taxonomic scope" value="Eukaryota"/>
</dbReference>
<dbReference type="Gene3D" id="2.20.70.10">
    <property type="match status" value="2"/>
</dbReference>
<dbReference type="SUPFAM" id="SSF57903">
    <property type="entry name" value="FYVE/PHD zinc finger"/>
    <property type="match status" value="1"/>
</dbReference>
<dbReference type="InterPro" id="IPR001202">
    <property type="entry name" value="WW_dom"/>
</dbReference>
<feature type="region of interest" description="Disordered" evidence="3">
    <location>
        <begin position="404"/>
        <end position="434"/>
    </location>
</feature>
<feature type="repeat" description="ARM" evidence="2">
    <location>
        <begin position="1150"/>
        <end position="1192"/>
    </location>
</feature>
<dbReference type="InterPro" id="IPR000225">
    <property type="entry name" value="Armadillo"/>
</dbReference>
<feature type="compositionally biased region" description="Low complexity" evidence="3">
    <location>
        <begin position="161"/>
        <end position="176"/>
    </location>
</feature>
<dbReference type="Pfam" id="PF00397">
    <property type="entry name" value="WW"/>
    <property type="match status" value="1"/>
</dbReference>
<dbReference type="GeneID" id="10508223"/>
<dbReference type="SUPFAM" id="SSF51045">
    <property type="entry name" value="WW domain"/>
    <property type="match status" value="2"/>
</dbReference>
<dbReference type="PROSITE" id="PS50020">
    <property type="entry name" value="WW_DOMAIN_2"/>
    <property type="match status" value="2"/>
</dbReference>
<dbReference type="PROSITE" id="PS01159">
    <property type="entry name" value="WW_DOMAIN_1"/>
    <property type="match status" value="1"/>
</dbReference>
<organism evidence="5 6">
    <name type="scientific">Dictyostelium purpureum</name>
    <name type="common">Slime mold</name>
    <dbReference type="NCBI Taxonomy" id="5786"/>
    <lineage>
        <taxon>Eukaryota</taxon>
        <taxon>Amoebozoa</taxon>
        <taxon>Evosea</taxon>
        <taxon>Eumycetozoa</taxon>
        <taxon>Dictyostelia</taxon>
        <taxon>Dictyosteliales</taxon>
        <taxon>Dictyosteliaceae</taxon>
        <taxon>Dictyostelium</taxon>
    </lineage>
</organism>
<dbReference type="OMA" id="KKTSWIH"/>
<feature type="domain" description="WW" evidence="4">
    <location>
        <begin position="10"/>
        <end position="43"/>
    </location>
</feature>
<dbReference type="InterPro" id="IPR011989">
    <property type="entry name" value="ARM-like"/>
</dbReference>
<name>F0ZTD1_DICPU</name>
<evidence type="ECO:0000256" key="1">
    <source>
        <dbReference type="ARBA" id="ARBA00022737"/>
    </source>
</evidence>
<dbReference type="Proteomes" id="UP000001064">
    <property type="component" value="Unassembled WGS sequence"/>
</dbReference>
<keyword evidence="6" id="KW-1185">Reference proteome</keyword>
<dbReference type="KEGG" id="dpp:DICPUDRAFT_155211"/>
<dbReference type="InterPro" id="IPR016024">
    <property type="entry name" value="ARM-type_fold"/>
</dbReference>
<dbReference type="PANTHER" id="PTHR46618">
    <property type="entry name" value="ARMADILLO REPEAT-CONTAINING PROTEIN 3"/>
    <property type="match status" value="1"/>
</dbReference>
<sequence>MMNNNPQKLPIPPQPWSIVSDNMGRYFYYNPLTQQQSWTPPPGSTNPPTAIPIPSPQPQAQPTLVPQFNIPLSSSMSNKSLPDGWEESTDSQGRVYYIDHINKKTSWIHPSFSHTLHQPVAASSSNDTSKSTTATTLNNNLSTSPPSDTSFYPSFTEYGYNNNSNNTSSSNNTTSNVNKPPVAASSSSNDDSYRPRNFSAPQPVKVQPIPQQSYIAQSNNTSPQSTNTVSNSGSGKFCDACSTKRIKIPQFNYNDAVRVCEYCFSHQSSNEKTCISRLVPYLFENYKNTHQQYQALLEIYDYVLTYQNYPSSIEAAIVGGLKPFLEYATRATRQGEKGETVALCCQIMAFTSKYEKVLKSIGDKENLVALFDLLHATENPSVQIDSAKVIKEILIMMAKKKSEATSASPTSTSPPTTTTTTNNTNNTATTNNEPMIPNSILAQFIGTLDQPNSKNKEDYQIEALKIMKRLVQDENTAIAMAQSGAIEVTTPLLSSNKQGILRRVLKLLLTFIEYDQKNSEKIFSLGGALFLSELLLKQISPNYNIYILTILNSISKTKFVNNISEIEGLVDLLLEPFNNVSSKEFKELLLLMNNLLLATTNTSLINKISTHPPFIQSVVSALMVPSLEQSASQCLLCLSQGEKVKEKLRDLGVIDPLLSIICDKSKNPIGALKILTGLAKNNESICNNIFEVGGLTVLIDIITAPAPKPPQNLPKPETTPPTVNTVGKLNTVPYSDVIEATQPNSSNATDETDKKIQEYKNTQYQAVKLLSILSYSKNIIREFVHFEGGNGVKTLVSLMNPTCDDQIKEVASESLCNLCEDETCAILVISEGGLTYAQALLSSNQTLIKANTLKLIQKLATHSPDIKIAISEGTSIQKIVEMLSNSNPELKKCAIFSLAELCRENASNRDLAYKCGCLPHLINSFNTYTSDTKTLVCILEVLAGFSQQSDQYRAILLGTDIVQSIIEYLFSSIPSQTPTQNDSNNSSFIIQSQVYSVLILSNLIKENANDLIRKVIDSGIILSLIPMLAIKNSYLQEYTLNTLKIISKSTTPEIRETMIFSGILNSLSDLLFSKNESILTNSLYILVQLSQSQDCGGYLLSTNAVTQISELVISPSTPEPVKKLAIQLISTLFETSSNNSSIWETFTSKAGIPGLVSLLSSNNYSLAISAAGALSQIVVDGPGRARVVENGGLPLLLKAMSSENIDVACASLVTVLGLSLEDELCEIIVNLGGLKTLEEMILSESYMNNKISIDTKLYACETVFNLASNAQCRARICEDNQIISQIISCMLLSNNDNYQAVACKTLALITDANTAKFICEQGAIFCLVPLLSNNSDINTKISSSITLTNLAKLYHPSRSDILDAVNVKNEDSVSIISVLGQPLAKNSGGDANSVLITSDIRLKLQILELLELLSDDPTFPEMVEKSKGISTIVSLLTNVIESEKPPTQEEITCYTTLLFKTLSIITYLTHNASVRSALLKNDFLKQLGSLMTPPPETLISLDDSLSSVSILDIQEKPSATATDKPNIISYIGSNEEKEELNKLSLSLIYTLALSEEGKHAIRNSKLVNTVARFIDSKNQDQICFALRTISLLALSSLNRLEIYNNGGLEKVLNQFNKSDNPNILLNSLSAIYNLIFLEQSLACFIQKDSLKNLVNCILYPNETIQHQALLTINRHFNNSKYIDELVEKYDIVGHLVNILNNASSESLILYVLKTLNDFIPFDSARISITTKIPVQILKTLQNVNNPTLRELASSILELFSGLSNITQTN</sequence>
<dbReference type="SMART" id="SM00456">
    <property type="entry name" value="WW"/>
    <property type="match status" value="2"/>
</dbReference>
<dbReference type="InterPro" id="IPR036020">
    <property type="entry name" value="WW_dom_sf"/>
</dbReference>
<evidence type="ECO:0000313" key="5">
    <source>
        <dbReference type="EMBL" id="EGC32796.1"/>
    </source>
</evidence>
<evidence type="ECO:0000313" key="6">
    <source>
        <dbReference type="Proteomes" id="UP000001064"/>
    </source>
</evidence>
<keyword evidence="1" id="KW-0677">Repeat</keyword>
<dbReference type="Gene3D" id="3.30.40.10">
    <property type="entry name" value="Zinc/RING finger domain, C3HC4 (zinc finger)"/>
    <property type="match status" value="1"/>
</dbReference>
<feature type="compositionally biased region" description="Low complexity" evidence="3">
    <location>
        <begin position="122"/>
        <end position="150"/>
    </location>
</feature>
<feature type="domain" description="WW" evidence="4">
    <location>
        <begin position="79"/>
        <end position="112"/>
    </location>
</feature>
<dbReference type="InterPro" id="IPR013083">
    <property type="entry name" value="Znf_RING/FYVE/PHD"/>
</dbReference>
<dbReference type="InterPro" id="IPR052441">
    <property type="entry name" value="Armadillo-Ser/Thr_Kinase"/>
</dbReference>
<dbReference type="EMBL" id="GL871174">
    <property type="protein sequence ID" value="EGC32796.1"/>
    <property type="molecule type" value="Genomic_DNA"/>
</dbReference>
<dbReference type="PANTHER" id="PTHR46618:SF1">
    <property type="entry name" value="ARMADILLO REPEAT-CONTAINING PROTEIN 3"/>
    <property type="match status" value="1"/>
</dbReference>
<reference evidence="6" key="1">
    <citation type="journal article" date="2011" name="Genome Biol.">
        <title>Comparative genomics of the social amoebae Dictyostelium discoideum and Dictyostelium purpureum.</title>
        <authorList>
            <consortium name="US DOE Joint Genome Institute (JGI-PGF)"/>
            <person name="Sucgang R."/>
            <person name="Kuo A."/>
            <person name="Tian X."/>
            <person name="Salerno W."/>
            <person name="Parikh A."/>
            <person name="Feasley C.L."/>
            <person name="Dalin E."/>
            <person name="Tu H."/>
            <person name="Huang E."/>
            <person name="Barry K."/>
            <person name="Lindquist E."/>
            <person name="Shapiro H."/>
            <person name="Bruce D."/>
            <person name="Schmutz J."/>
            <person name="Salamov A."/>
            <person name="Fey P."/>
            <person name="Gaudet P."/>
            <person name="Anjard C."/>
            <person name="Babu M.M."/>
            <person name="Basu S."/>
            <person name="Bushmanova Y."/>
            <person name="van der Wel H."/>
            <person name="Katoh-Kurasawa M."/>
            <person name="Dinh C."/>
            <person name="Coutinho P.M."/>
            <person name="Saito T."/>
            <person name="Elias M."/>
            <person name="Schaap P."/>
            <person name="Kay R.R."/>
            <person name="Henrissat B."/>
            <person name="Eichinger L."/>
            <person name="Rivero F."/>
            <person name="Putnam N.H."/>
            <person name="West C.M."/>
            <person name="Loomis W.F."/>
            <person name="Chisholm R.L."/>
            <person name="Shaulsky G."/>
            <person name="Strassmann J.E."/>
            <person name="Queller D.C."/>
            <person name="Kuspa A."/>
            <person name="Grigoriev I.V."/>
        </authorList>
    </citation>
    <scope>NUCLEOTIDE SEQUENCE [LARGE SCALE GENOMIC DNA]</scope>
    <source>
        <strain evidence="6">QSDP1</strain>
    </source>
</reference>
<dbReference type="InterPro" id="IPR011011">
    <property type="entry name" value="Znf_FYVE_PHD"/>
</dbReference>
<dbReference type="SMART" id="SM00185">
    <property type="entry name" value="ARM"/>
    <property type="match status" value="13"/>
</dbReference>
<dbReference type="CDD" id="cd00201">
    <property type="entry name" value="WW"/>
    <property type="match status" value="2"/>
</dbReference>
<protein>
    <recommendedName>
        <fullName evidence="4">WW domain-containing protein</fullName>
    </recommendedName>
</protein>
<dbReference type="FunCoup" id="F0ZTD1">
    <property type="interactions" value="70"/>
</dbReference>
<feature type="compositionally biased region" description="Low complexity" evidence="3">
    <location>
        <begin position="404"/>
        <end position="432"/>
    </location>
</feature>
<dbReference type="CDD" id="cd00065">
    <property type="entry name" value="FYVE_like_SF"/>
    <property type="match status" value="1"/>
</dbReference>